<evidence type="ECO:0000313" key="2">
    <source>
        <dbReference type="EMBL" id="TGD73968.1"/>
    </source>
</evidence>
<dbReference type="PANTHER" id="PTHR48090:SF6">
    <property type="entry name" value="SLR5056 PROTEIN"/>
    <property type="match status" value="1"/>
</dbReference>
<dbReference type="AlphaFoldDB" id="A0A4Z0M3M3"/>
<keyword evidence="1" id="KW-0472">Membrane</keyword>
<dbReference type="InterPro" id="IPR029044">
    <property type="entry name" value="Nucleotide-diphossugar_trans"/>
</dbReference>
<reference evidence="2 3" key="1">
    <citation type="submission" date="2019-04" db="EMBL/GenBank/DDBJ databases">
        <title>Taxonomy of novel Haliea sp. from mangrove soil of West Coast of India.</title>
        <authorList>
            <person name="Verma A."/>
            <person name="Kumar P."/>
            <person name="Krishnamurthi S."/>
        </authorList>
    </citation>
    <scope>NUCLEOTIDE SEQUENCE [LARGE SCALE GENOMIC DNA]</scope>
    <source>
        <strain evidence="2 3">SAOS-164</strain>
    </source>
</reference>
<name>A0A4Z0M3M3_9GAMM</name>
<dbReference type="InterPro" id="IPR050256">
    <property type="entry name" value="Glycosyltransferase_2"/>
</dbReference>
<dbReference type="RefSeq" id="WP_135442377.1">
    <property type="nucleotide sequence ID" value="NZ_SRLE01000006.1"/>
</dbReference>
<dbReference type="EMBL" id="SRLE01000006">
    <property type="protein sequence ID" value="TGD73968.1"/>
    <property type="molecule type" value="Genomic_DNA"/>
</dbReference>
<dbReference type="CDD" id="cd06438">
    <property type="entry name" value="EpsO_like"/>
    <property type="match status" value="1"/>
</dbReference>
<keyword evidence="1" id="KW-0812">Transmembrane</keyword>
<feature type="transmembrane region" description="Helical" evidence="1">
    <location>
        <begin position="337"/>
        <end position="359"/>
    </location>
</feature>
<dbReference type="Pfam" id="PF13641">
    <property type="entry name" value="Glyco_tranf_2_3"/>
    <property type="match status" value="1"/>
</dbReference>
<keyword evidence="1" id="KW-1133">Transmembrane helix</keyword>
<feature type="transmembrane region" description="Helical" evidence="1">
    <location>
        <begin position="303"/>
        <end position="325"/>
    </location>
</feature>
<keyword evidence="3" id="KW-1185">Reference proteome</keyword>
<dbReference type="GO" id="GO:0016740">
    <property type="term" value="F:transferase activity"/>
    <property type="evidence" value="ECO:0007669"/>
    <property type="project" value="UniProtKB-KW"/>
</dbReference>
<keyword evidence="2" id="KW-0808">Transferase</keyword>
<sequence length="409" mass="44069">MIINILLGLFTALLAAWVAIFALQILAALRACQRGDSISQLAAEPTDADKNVHCSYAVLIPAHDEAKVIGATLDALNESLDSRGRIVVVADNCSDATAAIARAAGAEVIERFNTDLRGKGFALDCGLRHLAAQAPDVVVVFDADCQFAAAADLPALAEAALNSGRPVQAHYAMRVRGDEGTTRKVDHFAWRIKNFLRPLGMRYLGMPCQLMGTGMAFPWSQIANAQIASDDIVEDMSLGLALAMQGTAPLFLPSATVCSDFPDQASARTSQRSRWEHGHMQTILFVIPPLLGKALLRRNGAAAGLLADLSVPPLTLLVLLVAVHGSLSVLATLLTGWLGWAAFAVAIWLALGLSLSLAWHRVAREIIGFRDLLGIAEYLCGKLQIYASFLFGRQKTWVRTERYRQAEDC</sequence>
<comment type="caution">
    <text evidence="2">The sequence shown here is derived from an EMBL/GenBank/DDBJ whole genome shotgun (WGS) entry which is preliminary data.</text>
</comment>
<dbReference type="Proteomes" id="UP000298050">
    <property type="component" value="Unassembled WGS sequence"/>
</dbReference>
<dbReference type="SUPFAM" id="SSF53448">
    <property type="entry name" value="Nucleotide-diphospho-sugar transferases"/>
    <property type="match status" value="1"/>
</dbReference>
<evidence type="ECO:0000256" key="1">
    <source>
        <dbReference type="SAM" id="Phobius"/>
    </source>
</evidence>
<evidence type="ECO:0000313" key="3">
    <source>
        <dbReference type="Proteomes" id="UP000298050"/>
    </source>
</evidence>
<organism evidence="2 3">
    <name type="scientific">Mangrovimicrobium sediminis</name>
    <dbReference type="NCBI Taxonomy" id="2562682"/>
    <lineage>
        <taxon>Bacteria</taxon>
        <taxon>Pseudomonadati</taxon>
        <taxon>Pseudomonadota</taxon>
        <taxon>Gammaproteobacteria</taxon>
        <taxon>Cellvibrionales</taxon>
        <taxon>Halieaceae</taxon>
        <taxon>Mangrovimicrobium</taxon>
    </lineage>
</organism>
<dbReference type="OrthoDB" id="9797391at2"/>
<gene>
    <name evidence="2" type="ORF">E4634_07450</name>
</gene>
<accession>A0A4Z0M3M3</accession>
<protein>
    <submittedName>
        <fullName evidence="2">Glycosyltransferase</fullName>
    </submittedName>
</protein>
<dbReference type="Gene3D" id="3.90.550.10">
    <property type="entry name" value="Spore Coat Polysaccharide Biosynthesis Protein SpsA, Chain A"/>
    <property type="match status" value="1"/>
</dbReference>
<proteinExistence type="predicted"/>
<dbReference type="PANTHER" id="PTHR48090">
    <property type="entry name" value="UNDECAPRENYL-PHOSPHATE 4-DEOXY-4-FORMAMIDO-L-ARABINOSE TRANSFERASE-RELATED"/>
    <property type="match status" value="1"/>
</dbReference>